<dbReference type="STRING" id="1193182.BN11_1600025"/>
<accession>W6JV21</accession>
<evidence type="ECO:0000313" key="3">
    <source>
        <dbReference type="Proteomes" id="UP000035763"/>
    </source>
</evidence>
<keyword evidence="1" id="KW-1133">Transmembrane helix</keyword>
<feature type="transmembrane region" description="Helical" evidence="1">
    <location>
        <begin position="6"/>
        <end position="27"/>
    </location>
</feature>
<dbReference type="EMBL" id="CAJA01000069">
    <property type="protein sequence ID" value="CCH72390.1"/>
    <property type="molecule type" value="Genomic_DNA"/>
</dbReference>
<keyword evidence="1" id="KW-0812">Transmembrane</keyword>
<organism evidence="2 3">
    <name type="scientific">Nostocoides australiense Ben110</name>
    <dbReference type="NCBI Taxonomy" id="1193182"/>
    <lineage>
        <taxon>Bacteria</taxon>
        <taxon>Bacillati</taxon>
        <taxon>Actinomycetota</taxon>
        <taxon>Actinomycetes</taxon>
        <taxon>Micrococcales</taxon>
        <taxon>Intrasporangiaceae</taxon>
        <taxon>Nostocoides</taxon>
    </lineage>
</organism>
<comment type="caution">
    <text evidence="2">The sequence shown here is derived from an EMBL/GenBank/DDBJ whole genome shotgun (WGS) entry which is preliminary data.</text>
</comment>
<evidence type="ECO:0000313" key="2">
    <source>
        <dbReference type="EMBL" id="CCH72390.1"/>
    </source>
</evidence>
<protein>
    <submittedName>
        <fullName evidence="2">Putative secreted protein</fullName>
    </submittedName>
</protein>
<proteinExistence type="predicted"/>
<dbReference type="Proteomes" id="UP000035763">
    <property type="component" value="Unassembled WGS sequence"/>
</dbReference>
<dbReference type="Pfam" id="PF10739">
    <property type="entry name" value="DUF2550"/>
    <property type="match status" value="1"/>
</dbReference>
<dbReference type="InterPro" id="IPR019675">
    <property type="entry name" value="DUF2550"/>
</dbReference>
<name>W6JV21_9MICO</name>
<keyword evidence="1" id="KW-0472">Membrane</keyword>
<gene>
    <name evidence="2" type="ORF">BN11_1600025</name>
</gene>
<dbReference type="RefSeq" id="WP_048697675.1">
    <property type="nucleotide sequence ID" value="NZ_HG764815.1"/>
</dbReference>
<keyword evidence="3" id="KW-1185">Reference proteome</keyword>
<sequence length="146" mass="15654">MGLLEITELVLGVLLALLLVCIGFVLVRRHLIADDKPLMLCALRTPAKPEWRLGLLRFGGQSLDWFTIFGPALRPATTWNRSTFQLGPPAPSAELVPVLGEALTAPASDQGGDFEIAMQPAALTAMRAWMESSPPGSSTSLPGQFT</sequence>
<reference evidence="2 3" key="1">
    <citation type="journal article" date="2013" name="ISME J.">
        <title>A metabolic model for members of the genus Tetrasphaera involved in enhanced biological phosphorus removal.</title>
        <authorList>
            <person name="Kristiansen R."/>
            <person name="Nguyen H.T.T."/>
            <person name="Saunders A.M."/>
            <person name="Nielsen J.L."/>
            <person name="Wimmer R."/>
            <person name="Le V.Q."/>
            <person name="McIlroy S.J."/>
            <person name="Petrovski S."/>
            <person name="Seviour R.J."/>
            <person name="Calteau A."/>
            <person name="Nielsen K.L."/>
            <person name="Nielsen P.H."/>
        </authorList>
    </citation>
    <scope>NUCLEOTIDE SEQUENCE [LARGE SCALE GENOMIC DNA]</scope>
    <source>
        <strain evidence="2 3">Ben110</strain>
    </source>
</reference>
<evidence type="ECO:0000256" key="1">
    <source>
        <dbReference type="SAM" id="Phobius"/>
    </source>
</evidence>
<dbReference type="AlphaFoldDB" id="W6JV21"/>
<dbReference type="OrthoDB" id="4793422at2"/>